<dbReference type="Proteomes" id="UP000199645">
    <property type="component" value="Unassembled WGS sequence"/>
</dbReference>
<dbReference type="STRING" id="35752.SAMN05421541_117162"/>
<reference evidence="1 2" key="1">
    <citation type="submission" date="2016-10" db="EMBL/GenBank/DDBJ databases">
        <authorList>
            <person name="de Groot N.N."/>
        </authorList>
    </citation>
    <scope>NUCLEOTIDE SEQUENCE [LARGE SCALE GENOMIC DNA]</scope>
    <source>
        <strain evidence="1 2">DSM 43019</strain>
    </source>
</reference>
<dbReference type="OrthoDB" id="4299905at2"/>
<sequence length="144" mass="15608">MVPNSIKVPVPWDYVAPHGVLCLGVEPATDFDKRGQGDDQLRDKDTGERVWLVRVLDLDPEAGKFGASKEFKVKVVAAQQPVPPASAVPGYPPMVEFTDVMLTPYVDSQRCKGGANKCRSRLAWSIKASAMTAPQQQASRAQAA</sequence>
<gene>
    <name evidence="1" type="ORF">SAMN05421541_117162</name>
</gene>
<evidence type="ECO:0008006" key="3">
    <source>
        <dbReference type="Google" id="ProtNLM"/>
    </source>
</evidence>
<dbReference type="EMBL" id="FONV01000017">
    <property type="protein sequence ID" value="SFF68000.1"/>
    <property type="molecule type" value="Genomic_DNA"/>
</dbReference>
<dbReference type="RefSeq" id="WP_093620794.1">
    <property type="nucleotide sequence ID" value="NZ_BOMT01000081.1"/>
</dbReference>
<name>A0A1I2KP22_9ACTN</name>
<proteinExistence type="predicted"/>
<protein>
    <recommendedName>
        <fullName evidence="3">Plasmid replication, integration and excision activator</fullName>
    </recommendedName>
</protein>
<organism evidence="1 2">
    <name type="scientific">Actinoplanes philippinensis</name>
    <dbReference type="NCBI Taxonomy" id="35752"/>
    <lineage>
        <taxon>Bacteria</taxon>
        <taxon>Bacillati</taxon>
        <taxon>Actinomycetota</taxon>
        <taxon>Actinomycetes</taxon>
        <taxon>Micromonosporales</taxon>
        <taxon>Micromonosporaceae</taxon>
        <taxon>Actinoplanes</taxon>
    </lineage>
</organism>
<evidence type="ECO:0000313" key="1">
    <source>
        <dbReference type="EMBL" id="SFF68000.1"/>
    </source>
</evidence>
<dbReference type="AlphaFoldDB" id="A0A1I2KP22"/>
<evidence type="ECO:0000313" key="2">
    <source>
        <dbReference type="Proteomes" id="UP000199645"/>
    </source>
</evidence>
<keyword evidence="2" id="KW-1185">Reference proteome</keyword>
<accession>A0A1I2KP22</accession>